<evidence type="ECO:0000313" key="1">
    <source>
        <dbReference type="EMBL" id="QAA76595.1"/>
    </source>
</evidence>
<name>A0A410FU10_BIPS1</name>
<dbReference type="Proteomes" id="UP000287233">
    <property type="component" value="Chromosome"/>
</dbReference>
<dbReference type="AlphaFoldDB" id="A0A410FU10"/>
<sequence length="272" mass="28613">MPTLTDGRDVGRWMLAENWRVSPVSCGQGEVVVGLRTTRARETVLAATTGFGMTHEVIEPANPGRPGDAKPQISLLWGDGWAAETPPRSNGVPNTTTLGGEVMMKVRTLTVGMLALGLLVGVAGTAQVTAGSTAQFTVPTLIRLSLSTSTINFGTLTEADYDAGQKTVFSAQGIQIWSNKSWTLSVAANTATWTGPWAKPSTDLLFRATTSDGRVSSYASTFTGLTTGATQVAAGTRGGNVQLSMDFEVLVSWENDPAGDYSLAFTYTLTAP</sequence>
<protein>
    <submittedName>
        <fullName evidence="1">Uncharacterized protein</fullName>
    </submittedName>
</protein>
<gene>
    <name evidence="1" type="ORF">BIP78_0829</name>
</gene>
<evidence type="ECO:0000313" key="2">
    <source>
        <dbReference type="Proteomes" id="UP000287233"/>
    </source>
</evidence>
<proteinExistence type="predicted"/>
<reference evidence="2" key="1">
    <citation type="submission" date="2018-12" db="EMBL/GenBank/DDBJ databases">
        <title>Complete genome sequence of an uncultured bacterium of the candidate phylum Bipolaricaulota.</title>
        <authorList>
            <person name="Kadnikov V.V."/>
            <person name="Mardanov A.V."/>
            <person name="Beletsky A.V."/>
            <person name="Frank Y.A."/>
            <person name="Karnachuk O.V."/>
            <person name="Ravin N.V."/>
        </authorList>
    </citation>
    <scope>NUCLEOTIDE SEQUENCE [LARGE SCALE GENOMIC DNA]</scope>
</reference>
<organism evidence="1 2">
    <name type="scientific">Bipolaricaulis sibiricus</name>
    <dbReference type="NCBI Taxonomy" id="2501609"/>
    <lineage>
        <taxon>Bacteria</taxon>
        <taxon>Candidatus Bipolaricaulota</taxon>
        <taxon>Candidatus Bipolaricaulia</taxon>
        <taxon>Candidatus Bipolaricaulales</taxon>
        <taxon>Candidatus Bipolaricaulaceae</taxon>
        <taxon>Candidatus Bipolaricaulis</taxon>
    </lineage>
</organism>
<dbReference type="EMBL" id="CP034928">
    <property type="protein sequence ID" value="QAA76595.1"/>
    <property type="molecule type" value="Genomic_DNA"/>
</dbReference>
<dbReference type="KEGG" id="bih:BIP78_0829"/>
<accession>A0A410FU10</accession>